<keyword evidence="1" id="KW-0472">Membrane</keyword>
<dbReference type="RefSeq" id="WP_182657752.1">
    <property type="nucleotide sequence ID" value="NZ_BAAAQG010000020.1"/>
</dbReference>
<evidence type="ECO:0000313" key="2">
    <source>
        <dbReference type="EMBL" id="GAA1718442.1"/>
    </source>
</evidence>
<evidence type="ECO:0000256" key="1">
    <source>
        <dbReference type="SAM" id="Phobius"/>
    </source>
</evidence>
<keyword evidence="3" id="KW-1185">Reference proteome</keyword>
<protein>
    <recommendedName>
        <fullName evidence="4">Transmembrane protein</fullName>
    </recommendedName>
</protein>
<name>A0ABP4V5S0_9ACTN</name>
<dbReference type="EMBL" id="BAAAQG010000020">
    <property type="protein sequence ID" value="GAA1718442.1"/>
    <property type="molecule type" value="Genomic_DNA"/>
</dbReference>
<keyword evidence="1" id="KW-1133">Transmembrane helix</keyword>
<evidence type="ECO:0008006" key="4">
    <source>
        <dbReference type="Google" id="ProtNLM"/>
    </source>
</evidence>
<comment type="caution">
    <text evidence="2">The sequence shown here is derived from an EMBL/GenBank/DDBJ whole genome shotgun (WGS) entry which is preliminary data.</text>
</comment>
<organism evidence="2 3">
    <name type="scientific">Dietzia cercidiphylli</name>
    <dbReference type="NCBI Taxonomy" id="498199"/>
    <lineage>
        <taxon>Bacteria</taxon>
        <taxon>Bacillati</taxon>
        <taxon>Actinomycetota</taxon>
        <taxon>Actinomycetes</taxon>
        <taxon>Mycobacteriales</taxon>
        <taxon>Dietziaceae</taxon>
        <taxon>Dietzia</taxon>
    </lineage>
</organism>
<accession>A0ABP4V5S0</accession>
<evidence type="ECO:0000313" key="3">
    <source>
        <dbReference type="Proteomes" id="UP001500383"/>
    </source>
</evidence>
<gene>
    <name evidence="2" type="ORF">GCM10009831_30530</name>
</gene>
<keyword evidence="1" id="KW-0812">Transmembrane</keyword>
<dbReference type="Proteomes" id="UP001500383">
    <property type="component" value="Unassembled WGS sequence"/>
</dbReference>
<feature type="transmembrane region" description="Helical" evidence="1">
    <location>
        <begin position="51"/>
        <end position="69"/>
    </location>
</feature>
<sequence length="107" mass="11901">MWDVQTAVQAVAVVAVASLLVPPLARGIGGICAVIGFCGAAQSSSWAPTVMALGLVAWFVGHWSFAVRIDVHYRSRLARVVIDRTLLRWTIPRYWQLRRQRRMAAAR</sequence>
<proteinExistence type="predicted"/>
<reference evidence="3" key="1">
    <citation type="journal article" date="2019" name="Int. J. Syst. Evol. Microbiol.">
        <title>The Global Catalogue of Microorganisms (GCM) 10K type strain sequencing project: providing services to taxonomists for standard genome sequencing and annotation.</title>
        <authorList>
            <consortium name="The Broad Institute Genomics Platform"/>
            <consortium name="The Broad Institute Genome Sequencing Center for Infectious Disease"/>
            <person name="Wu L."/>
            <person name="Ma J."/>
        </authorList>
    </citation>
    <scope>NUCLEOTIDE SEQUENCE [LARGE SCALE GENOMIC DNA]</scope>
    <source>
        <strain evidence="3">JCM 16002</strain>
    </source>
</reference>